<dbReference type="Gene3D" id="2.40.37.10">
    <property type="entry name" value="Lyase, Ornithine Decarboxylase, Chain A, domain 1"/>
    <property type="match status" value="1"/>
</dbReference>
<accession>A0ABT1ZBQ5</accession>
<reference evidence="5 6" key="1">
    <citation type="submission" date="2022-08" db="EMBL/GenBank/DDBJ databases">
        <authorList>
            <person name="Li F."/>
        </authorList>
    </citation>
    <scope>NUCLEOTIDE SEQUENCE [LARGE SCALE GENOMIC DNA]</scope>
    <source>
        <strain evidence="5 6">10F1B-8-1</strain>
    </source>
</reference>
<dbReference type="PANTHER" id="PTHR30511">
    <property type="entry name" value="ALANINE RACEMASE"/>
    <property type="match status" value="1"/>
</dbReference>
<proteinExistence type="predicted"/>
<evidence type="ECO:0000256" key="1">
    <source>
        <dbReference type="ARBA" id="ARBA00001933"/>
    </source>
</evidence>
<dbReference type="InterPro" id="IPR000821">
    <property type="entry name" value="Ala_racemase"/>
</dbReference>
<dbReference type="InterPro" id="IPR011079">
    <property type="entry name" value="Ala_racemase_C"/>
</dbReference>
<dbReference type="InterPro" id="IPR001608">
    <property type="entry name" value="Ala_racemase_N"/>
</dbReference>
<dbReference type="PANTHER" id="PTHR30511:SF0">
    <property type="entry name" value="ALANINE RACEMASE, CATABOLIC-RELATED"/>
    <property type="match status" value="1"/>
</dbReference>
<evidence type="ECO:0000256" key="2">
    <source>
        <dbReference type="ARBA" id="ARBA00022898"/>
    </source>
</evidence>
<dbReference type="PRINTS" id="PR00992">
    <property type="entry name" value="ALARACEMASE"/>
</dbReference>
<keyword evidence="3 5" id="KW-0413">Isomerase</keyword>
<dbReference type="Pfam" id="PF01168">
    <property type="entry name" value="Ala_racemase_N"/>
    <property type="match status" value="1"/>
</dbReference>
<keyword evidence="2" id="KW-0663">Pyridoxal phosphate</keyword>
<dbReference type="SMART" id="SM01005">
    <property type="entry name" value="Ala_racemase_C"/>
    <property type="match status" value="1"/>
</dbReference>
<dbReference type="EMBL" id="JANTHX010000003">
    <property type="protein sequence ID" value="MCS0498130.1"/>
    <property type="molecule type" value="Genomic_DNA"/>
</dbReference>
<dbReference type="InterPro" id="IPR020622">
    <property type="entry name" value="Ala_racemase_pyridoxalP-BS"/>
</dbReference>
<dbReference type="PROSITE" id="PS00395">
    <property type="entry name" value="ALANINE_RACEMASE"/>
    <property type="match status" value="1"/>
</dbReference>
<dbReference type="InterPro" id="IPR029066">
    <property type="entry name" value="PLP-binding_barrel"/>
</dbReference>
<dbReference type="InterPro" id="IPR009006">
    <property type="entry name" value="Ala_racemase/Decarboxylase_C"/>
</dbReference>
<sequence length="354" mass="35996">MTAALTIHLPAVRANVARLAAIAAPARTMLAVKADAYGHGMLPVARAGLAAGADSLAVLEVPAALSLREAGIRAPLFAWLHGVETDFRAAIEHEIDLGVSSRPELERIAAAAGPGVAAVHLKIDTGLHRNGASAEEWPALVSAALEEQARGRVRIAGLWSHLADAGAEADAVALAEFRAAVAVAAGLGVPLDGADRPLLHLAASSAGIREPEARLDLVRFGIAAYGVSPFDDVDGPGLGLRGTATLTAEVVAVDDGRALLDVGSADGLPPAVLGPSGSGAEVLLGGRRARVVEVGVDALAVETSAEFALGDTAIVYGPGDAGEPTVEDWARWAGTIGDEILARMSARIPRVFAE</sequence>
<dbReference type="RefSeq" id="WP_258797005.1">
    <property type="nucleotide sequence ID" value="NZ_JANTHX010000003.1"/>
</dbReference>
<name>A0ABT1ZBQ5_9MICO</name>
<evidence type="ECO:0000313" key="5">
    <source>
        <dbReference type="EMBL" id="MCS0498130.1"/>
    </source>
</evidence>
<dbReference type="GO" id="GO:0008784">
    <property type="term" value="F:alanine racemase activity"/>
    <property type="evidence" value="ECO:0007669"/>
    <property type="project" value="UniProtKB-EC"/>
</dbReference>
<dbReference type="Proteomes" id="UP001205337">
    <property type="component" value="Unassembled WGS sequence"/>
</dbReference>
<gene>
    <name evidence="5" type="ORF">NUH29_01020</name>
</gene>
<dbReference type="SUPFAM" id="SSF51419">
    <property type="entry name" value="PLP-binding barrel"/>
    <property type="match status" value="1"/>
</dbReference>
<feature type="domain" description="Alanine racemase C-terminal" evidence="4">
    <location>
        <begin position="243"/>
        <end position="353"/>
    </location>
</feature>
<keyword evidence="6" id="KW-1185">Reference proteome</keyword>
<dbReference type="Gene3D" id="3.20.20.10">
    <property type="entry name" value="Alanine racemase"/>
    <property type="match status" value="1"/>
</dbReference>
<comment type="caution">
    <text evidence="5">The sequence shown here is derived from an EMBL/GenBank/DDBJ whole genome shotgun (WGS) entry which is preliminary data.</text>
</comment>
<dbReference type="SUPFAM" id="SSF50621">
    <property type="entry name" value="Alanine racemase C-terminal domain-like"/>
    <property type="match status" value="1"/>
</dbReference>
<protein>
    <submittedName>
        <fullName evidence="5">Alanine racemase</fullName>
        <ecNumber evidence="5">5.1.1.1</ecNumber>
    </submittedName>
</protein>
<comment type="cofactor">
    <cofactor evidence="1">
        <name>pyridoxal 5'-phosphate</name>
        <dbReference type="ChEBI" id="CHEBI:597326"/>
    </cofactor>
</comment>
<evidence type="ECO:0000256" key="3">
    <source>
        <dbReference type="ARBA" id="ARBA00023235"/>
    </source>
</evidence>
<evidence type="ECO:0000313" key="6">
    <source>
        <dbReference type="Proteomes" id="UP001205337"/>
    </source>
</evidence>
<evidence type="ECO:0000259" key="4">
    <source>
        <dbReference type="SMART" id="SM01005"/>
    </source>
</evidence>
<dbReference type="Pfam" id="PF00842">
    <property type="entry name" value="Ala_racemase_C"/>
    <property type="match status" value="1"/>
</dbReference>
<dbReference type="EC" id="5.1.1.1" evidence="5"/>
<organism evidence="5 6">
    <name type="scientific">Protaetiibacter mangrovi</name>
    <dbReference type="NCBI Taxonomy" id="2970926"/>
    <lineage>
        <taxon>Bacteria</taxon>
        <taxon>Bacillati</taxon>
        <taxon>Actinomycetota</taxon>
        <taxon>Actinomycetes</taxon>
        <taxon>Micrococcales</taxon>
        <taxon>Microbacteriaceae</taxon>
        <taxon>Protaetiibacter</taxon>
    </lineage>
</organism>